<feature type="binding site" evidence="14">
    <location>
        <position position="24"/>
    </location>
    <ligand>
        <name>L-threonine</name>
        <dbReference type="ChEBI" id="CHEBI:57926"/>
    </ligand>
</feature>
<evidence type="ECO:0000313" key="16">
    <source>
        <dbReference type="EMBL" id="CRX37390.1"/>
    </source>
</evidence>
<evidence type="ECO:0000313" key="17">
    <source>
        <dbReference type="Proteomes" id="UP000220251"/>
    </source>
</evidence>
<feature type="binding site" evidence="14">
    <location>
        <position position="47"/>
    </location>
    <ligand>
        <name>ATP</name>
        <dbReference type="ChEBI" id="CHEBI:30616"/>
    </ligand>
</feature>
<gene>
    <name evidence="16" type="ORF">ELAC_0026</name>
</gene>
<evidence type="ECO:0000256" key="14">
    <source>
        <dbReference type="PIRSR" id="PIRSR004930-1"/>
    </source>
</evidence>
<dbReference type="InterPro" id="IPR017945">
    <property type="entry name" value="DHBP_synth_RibB-like_a/b_dom"/>
</dbReference>
<feature type="binding site" evidence="14">
    <location>
        <position position="219"/>
    </location>
    <ligand>
        <name>ATP</name>
        <dbReference type="ChEBI" id="CHEBI:30616"/>
    </ligand>
</feature>
<dbReference type="RefSeq" id="WP_098037247.1">
    <property type="nucleotide sequence ID" value="NZ_CWGJ01000001.1"/>
</dbReference>
<dbReference type="Proteomes" id="UP000220251">
    <property type="component" value="Unassembled WGS sequence"/>
</dbReference>
<keyword evidence="7 13" id="KW-0819">tRNA processing</keyword>
<comment type="function">
    <text evidence="13">Required for the formation of a threonylcarbamoyl group on adenosine at position 37 (t(6)A37) in tRNAs that read codons beginning with adenine.</text>
</comment>
<evidence type="ECO:0000259" key="15">
    <source>
        <dbReference type="PROSITE" id="PS51163"/>
    </source>
</evidence>
<keyword evidence="9 13" id="KW-0547">Nucleotide-binding</keyword>
<dbReference type="PANTHER" id="PTHR17490:SF16">
    <property type="entry name" value="THREONYLCARBAMOYL-AMP SYNTHASE"/>
    <property type="match status" value="1"/>
</dbReference>
<dbReference type="PANTHER" id="PTHR17490">
    <property type="entry name" value="SUA5"/>
    <property type="match status" value="1"/>
</dbReference>
<comment type="catalytic activity">
    <reaction evidence="12 13">
        <text>L-threonine + hydrogencarbonate + ATP = L-threonylcarbamoyladenylate + diphosphate + H2O</text>
        <dbReference type="Rhea" id="RHEA:36407"/>
        <dbReference type="ChEBI" id="CHEBI:15377"/>
        <dbReference type="ChEBI" id="CHEBI:17544"/>
        <dbReference type="ChEBI" id="CHEBI:30616"/>
        <dbReference type="ChEBI" id="CHEBI:33019"/>
        <dbReference type="ChEBI" id="CHEBI:57926"/>
        <dbReference type="ChEBI" id="CHEBI:73682"/>
        <dbReference type="EC" id="2.7.7.87"/>
    </reaction>
</comment>
<accession>A0A0H5E2H6</accession>
<dbReference type="GO" id="GO:0008033">
    <property type="term" value="P:tRNA processing"/>
    <property type="evidence" value="ECO:0007669"/>
    <property type="project" value="UniProtKB-KW"/>
</dbReference>
<feature type="binding site" evidence="14">
    <location>
        <position position="140"/>
    </location>
    <ligand>
        <name>ATP</name>
        <dbReference type="ChEBI" id="CHEBI:30616"/>
    </ligand>
</feature>
<keyword evidence="8 13" id="KW-0548">Nucleotidyltransferase</keyword>
<dbReference type="NCBIfam" id="TIGR00057">
    <property type="entry name" value="L-threonylcarbamoyladenylate synthase"/>
    <property type="match status" value="1"/>
</dbReference>
<dbReference type="InterPro" id="IPR010923">
    <property type="entry name" value="T(6)A37_SUA5"/>
</dbReference>
<keyword evidence="17" id="KW-1185">Reference proteome</keyword>
<dbReference type="Gene3D" id="3.90.870.10">
    <property type="entry name" value="DHBP synthase"/>
    <property type="match status" value="1"/>
</dbReference>
<dbReference type="InterPro" id="IPR006070">
    <property type="entry name" value="Sua5-like_dom"/>
</dbReference>
<sequence>MRVSVDEAAQILLKGENVAVPTETVYGLAALMDNIQGVDRIFALKNRPRANPLIIHIADVETVEAVAKEIPEGFYALASAFWPGPLALALPVDVSKVPESVRAGLPTACFRMPNHPLALELIRKSGPLVMPSANLSGKPSPTAAGAVEEDFGSLVPVLDGGPCQRGVESTILIWQDGMWRLGRLGALAVEEIAALLGYYPEGSDGKEKPLCPGQKWRHYAPKAHLLTSLPVSEEVEAVIGFDERSYPQRKYFFSLGSIHSPEKAAFRLYEILRKLDRQGIKSAFIDVDFPSTGLWRTLRERILKAAGQEFDAK</sequence>
<evidence type="ECO:0000256" key="12">
    <source>
        <dbReference type="ARBA" id="ARBA00048366"/>
    </source>
</evidence>
<evidence type="ECO:0000256" key="5">
    <source>
        <dbReference type="ARBA" id="ARBA00022490"/>
    </source>
</evidence>
<dbReference type="GO" id="GO:0061710">
    <property type="term" value="F:L-threonylcarbamoyladenylate synthase"/>
    <property type="evidence" value="ECO:0007669"/>
    <property type="project" value="UniProtKB-EC"/>
</dbReference>
<dbReference type="PROSITE" id="PS51163">
    <property type="entry name" value="YRDC"/>
    <property type="match status" value="1"/>
</dbReference>
<feature type="binding site" evidence="14">
    <location>
        <position position="111"/>
    </location>
    <ligand>
        <name>L-threonine</name>
        <dbReference type="ChEBI" id="CHEBI:57926"/>
    </ligand>
</feature>
<proteinExistence type="inferred from homology"/>
<feature type="domain" description="YrdC-like" evidence="15">
    <location>
        <begin position="2"/>
        <end position="187"/>
    </location>
</feature>
<evidence type="ECO:0000256" key="11">
    <source>
        <dbReference type="ARBA" id="ARBA00029774"/>
    </source>
</evidence>
<keyword evidence="10 13" id="KW-0067">ATP-binding</keyword>
<organism evidence="16 17">
    <name type="scientific">Estrella lausannensis</name>
    <dbReference type="NCBI Taxonomy" id="483423"/>
    <lineage>
        <taxon>Bacteria</taxon>
        <taxon>Pseudomonadati</taxon>
        <taxon>Chlamydiota</taxon>
        <taxon>Chlamydiia</taxon>
        <taxon>Parachlamydiales</taxon>
        <taxon>Candidatus Criblamydiaceae</taxon>
        <taxon>Estrella</taxon>
    </lineage>
</organism>
<dbReference type="Pfam" id="PF03481">
    <property type="entry name" value="Sua5_C"/>
    <property type="match status" value="1"/>
</dbReference>
<dbReference type="AlphaFoldDB" id="A0A0H5E2H6"/>
<feature type="binding site" evidence="14">
    <location>
        <position position="56"/>
    </location>
    <ligand>
        <name>L-threonine</name>
        <dbReference type="ChEBI" id="CHEBI:57926"/>
    </ligand>
</feature>
<evidence type="ECO:0000256" key="1">
    <source>
        <dbReference type="ARBA" id="ARBA00004496"/>
    </source>
</evidence>
<dbReference type="EMBL" id="CWGJ01000001">
    <property type="protein sequence ID" value="CRX37390.1"/>
    <property type="molecule type" value="Genomic_DNA"/>
</dbReference>
<evidence type="ECO:0000256" key="7">
    <source>
        <dbReference type="ARBA" id="ARBA00022694"/>
    </source>
</evidence>
<comment type="similarity">
    <text evidence="2 13">Belongs to the SUA5 family.</text>
</comment>
<dbReference type="InterPro" id="IPR038385">
    <property type="entry name" value="Sua5/YwlC_C"/>
</dbReference>
<dbReference type="InterPro" id="IPR005145">
    <property type="entry name" value="Sua5_C"/>
</dbReference>
<dbReference type="EC" id="2.7.7.87" evidence="3 13"/>
<reference evidence="17" key="1">
    <citation type="submission" date="2015-06" db="EMBL/GenBank/DDBJ databases">
        <authorList>
            <person name="Bertelli C."/>
        </authorList>
    </citation>
    <scope>NUCLEOTIDE SEQUENCE [LARGE SCALE GENOMIC DNA]</scope>
    <source>
        <strain evidence="17">CRIB-30</strain>
    </source>
</reference>
<dbReference type="SUPFAM" id="SSF55821">
    <property type="entry name" value="YrdC/RibB"/>
    <property type="match status" value="1"/>
</dbReference>
<feature type="binding site" evidence="14">
    <location>
        <position position="183"/>
    </location>
    <ligand>
        <name>ATP</name>
        <dbReference type="ChEBI" id="CHEBI:30616"/>
    </ligand>
</feature>
<evidence type="ECO:0000256" key="9">
    <source>
        <dbReference type="ARBA" id="ARBA00022741"/>
    </source>
</evidence>
<dbReference type="GO" id="GO:0005524">
    <property type="term" value="F:ATP binding"/>
    <property type="evidence" value="ECO:0007669"/>
    <property type="project" value="UniProtKB-UniRule"/>
</dbReference>
<feature type="binding site" evidence="14">
    <location>
        <position position="132"/>
    </location>
    <ligand>
        <name>ATP</name>
        <dbReference type="ChEBI" id="CHEBI:30616"/>
    </ligand>
</feature>
<dbReference type="GO" id="GO:0006450">
    <property type="term" value="P:regulation of translational fidelity"/>
    <property type="evidence" value="ECO:0007669"/>
    <property type="project" value="TreeGrafter"/>
</dbReference>
<dbReference type="GO" id="GO:0000049">
    <property type="term" value="F:tRNA binding"/>
    <property type="evidence" value="ECO:0007669"/>
    <property type="project" value="TreeGrafter"/>
</dbReference>
<evidence type="ECO:0000256" key="8">
    <source>
        <dbReference type="ARBA" id="ARBA00022695"/>
    </source>
</evidence>
<evidence type="ECO:0000256" key="2">
    <source>
        <dbReference type="ARBA" id="ARBA00007663"/>
    </source>
</evidence>
<dbReference type="PIRSF" id="PIRSF004930">
    <property type="entry name" value="Tln_factor_SUA5"/>
    <property type="match status" value="1"/>
</dbReference>
<name>A0A0H5E2H6_9BACT</name>
<keyword evidence="5 13" id="KW-0963">Cytoplasm</keyword>
<keyword evidence="6 13" id="KW-0808">Transferase</keyword>
<dbReference type="InterPro" id="IPR050156">
    <property type="entry name" value="TC-AMP_synthase_SUA5"/>
</dbReference>
<comment type="subcellular location">
    <subcellularLocation>
        <location evidence="1 13">Cytoplasm</location>
    </subcellularLocation>
</comment>
<dbReference type="Gene3D" id="3.40.50.11030">
    <property type="entry name" value="Threonylcarbamoyl-AMP synthase, C-terminal domain"/>
    <property type="match status" value="1"/>
</dbReference>
<dbReference type="Pfam" id="PF01300">
    <property type="entry name" value="Sua5_yciO_yrdC"/>
    <property type="match status" value="1"/>
</dbReference>
<feature type="binding site" evidence="14">
    <location>
        <position position="107"/>
    </location>
    <ligand>
        <name>ATP</name>
        <dbReference type="ChEBI" id="CHEBI:30616"/>
    </ligand>
</feature>
<protein>
    <recommendedName>
        <fullName evidence="4 13">Threonylcarbamoyl-AMP synthase</fullName>
        <shortName evidence="13">TC-AMP synthase</shortName>
        <ecNumber evidence="3 13">2.7.7.87</ecNumber>
    </recommendedName>
    <alternativeName>
        <fullName evidence="11 13">L-threonylcarbamoyladenylate synthase</fullName>
    </alternativeName>
</protein>
<evidence type="ECO:0000256" key="4">
    <source>
        <dbReference type="ARBA" id="ARBA00015492"/>
    </source>
</evidence>
<evidence type="ECO:0000256" key="13">
    <source>
        <dbReference type="PIRNR" id="PIRNR004930"/>
    </source>
</evidence>
<dbReference type="GO" id="GO:0003725">
    <property type="term" value="F:double-stranded RNA binding"/>
    <property type="evidence" value="ECO:0007669"/>
    <property type="project" value="UniProtKB-UniRule"/>
</dbReference>
<evidence type="ECO:0000256" key="3">
    <source>
        <dbReference type="ARBA" id="ARBA00012584"/>
    </source>
</evidence>
<dbReference type="GO" id="GO:0005737">
    <property type="term" value="C:cytoplasm"/>
    <property type="evidence" value="ECO:0007669"/>
    <property type="project" value="UniProtKB-SubCell"/>
</dbReference>
<feature type="binding site" evidence="14">
    <location>
        <position position="51"/>
    </location>
    <ligand>
        <name>ATP</name>
        <dbReference type="ChEBI" id="CHEBI:30616"/>
    </ligand>
</feature>
<feature type="binding site" evidence="14">
    <location>
        <position position="169"/>
    </location>
    <ligand>
        <name>L-threonine</name>
        <dbReference type="ChEBI" id="CHEBI:57926"/>
    </ligand>
</feature>
<dbReference type="OrthoDB" id="9814580at2"/>
<evidence type="ECO:0000256" key="10">
    <source>
        <dbReference type="ARBA" id="ARBA00022840"/>
    </source>
</evidence>
<evidence type="ECO:0000256" key="6">
    <source>
        <dbReference type="ARBA" id="ARBA00022679"/>
    </source>
</evidence>